<organism evidence="1">
    <name type="scientific">Ixodes ricinus</name>
    <name type="common">Common tick</name>
    <name type="synonym">Acarus ricinus</name>
    <dbReference type="NCBI Taxonomy" id="34613"/>
    <lineage>
        <taxon>Eukaryota</taxon>
        <taxon>Metazoa</taxon>
        <taxon>Ecdysozoa</taxon>
        <taxon>Arthropoda</taxon>
        <taxon>Chelicerata</taxon>
        <taxon>Arachnida</taxon>
        <taxon>Acari</taxon>
        <taxon>Parasitiformes</taxon>
        <taxon>Ixodida</taxon>
        <taxon>Ixodoidea</taxon>
        <taxon>Ixodidae</taxon>
        <taxon>Ixodinae</taxon>
        <taxon>Ixodes</taxon>
    </lineage>
</organism>
<evidence type="ECO:0000313" key="1">
    <source>
        <dbReference type="EMBL" id="MXU87979.1"/>
    </source>
</evidence>
<name>A0A6B0U638_IXORI</name>
<sequence>MSWRVGCQACLELAVWRPSPGWASRLQGRSRCLGLSLWSRRDRFTKLLTKCAQKFTGCSSLGILLTQTFHYETQWNTYLECSTQSCARIFSRGKVVFIS</sequence>
<dbReference type="AlphaFoldDB" id="A0A6B0U638"/>
<reference evidence="1" key="1">
    <citation type="submission" date="2019-12" db="EMBL/GenBank/DDBJ databases">
        <title>An insight into the sialome of adult female Ixodes ricinus ticks feeding for 6 days.</title>
        <authorList>
            <person name="Perner J."/>
            <person name="Ribeiro J.M.C."/>
        </authorList>
    </citation>
    <scope>NUCLEOTIDE SEQUENCE</scope>
    <source>
        <strain evidence="1">Semi-engorged</strain>
        <tissue evidence="1">Salivary glands</tissue>
    </source>
</reference>
<accession>A0A6B0U638</accession>
<protein>
    <submittedName>
        <fullName evidence="1">Uncharacterized protein</fullName>
    </submittedName>
</protein>
<proteinExistence type="predicted"/>
<dbReference type="EMBL" id="GIFC01005896">
    <property type="protein sequence ID" value="MXU87979.1"/>
    <property type="molecule type" value="Transcribed_RNA"/>
</dbReference>